<proteinExistence type="predicted"/>
<dbReference type="Gene3D" id="3.40.50.2000">
    <property type="entry name" value="Glycogen Phosphorylase B"/>
    <property type="match status" value="1"/>
</dbReference>
<reference evidence="2 3" key="1">
    <citation type="submission" date="2024-04" db="EMBL/GenBank/DDBJ databases">
        <title>whole genome sequencing of Lutimonas vermicola strain IMCC1616.</title>
        <authorList>
            <person name="Bae S.S."/>
        </authorList>
    </citation>
    <scope>NUCLEOTIDE SEQUENCE [LARGE SCALE GENOMIC DNA]</scope>
    <source>
        <strain evidence="2 3">IMCC1616</strain>
    </source>
</reference>
<organism evidence="2 3">
    <name type="scientific">Lutimonas vermicola</name>
    <dbReference type="NCBI Taxonomy" id="414288"/>
    <lineage>
        <taxon>Bacteria</taxon>
        <taxon>Pseudomonadati</taxon>
        <taxon>Bacteroidota</taxon>
        <taxon>Flavobacteriia</taxon>
        <taxon>Flavobacteriales</taxon>
        <taxon>Flavobacteriaceae</taxon>
        <taxon>Lutimonas</taxon>
    </lineage>
</organism>
<dbReference type="SUPFAM" id="SSF53756">
    <property type="entry name" value="UDP-Glycosyltransferase/glycogen phosphorylase"/>
    <property type="match status" value="1"/>
</dbReference>
<comment type="caution">
    <text evidence="2">The sequence shown here is derived from an EMBL/GenBank/DDBJ whole genome shotgun (WGS) entry which is preliminary data.</text>
</comment>
<accession>A0ABU9L330</accession>
<dbReference type="EMBL" id="JBCDNA010000003">
    <property type="protein sequence ID" value="MEL4456861.1"/>
    <property type="molecule type" value="Genomic_DNA"/>
</dbReference>
<dbReference type="Pfam" id="PF04101">
    <property type="entry name" value="Glyco_tran_28_C"/>
    <property type="match status" value="1"/>
</dbReference>
<protein>
    <submittedName>
        <fullName evidence="2">Glycosyltransferase</fullName>
    </submittedName>
</protein>
<sequence length="355" mass="40995">MIEKTEHKKILVAPLNWGLGHATRCIPVIEALIRYDFEPILAGDGTSLDLLKQEFPGLRHYELPSTEVEYAKNGGLLKYKILSQAPKFMRAVSLEKKKTLEIHKKEKLSGIISDNRFGVRLKEVPSIYITHQLQVLSGATSFLSTALHEQIIGKFKECWIPDDASKGLAGKLSSPSRKTDFYKYIGPLSRFTHHEMRKEWDLLAVLSGPEPQRRMLEEKLKEQLRWYEGKSMIVRGIVEKHQKTTIEGKTTMVNYMLHRELRDTIERSRLIISRSGYSSIMDLFTLEAKAFFIPTPGQYEQEYLAAYLKDMRYADFCSQESFQLKKLNGSTMYKGFKHKKTSKNNLERSLFDVFS</sequence>
<evidence type="ECO:0000259" key="1">
    <source>
        <dbReference type="Pfam" id="PF04101"/>
    </source>
</evidence>
<dbReference type="RefSeq" id="WP_342161026.1">
    <property type="nucleotide sequence ID" value="NZ_JBCDNA010000003.1"/>
</dbReference>
<evidence type="ECO:0000313" key="2">
    <source>
        <dbReference type="EMBL" id="MEL4456861.1"/>
    </source>
</evidence>
<keyword evidence="3" id="KW-1185">Reference proteome</keyword>
<dbReference type="Proteomes" id="UP001474120">
    <property type="component" value="Unassembled WGS sequence"/>
</dbReference>
<feature type="domain" description="Glycosyl transferase family 28 C-terminal" evidence="1">
    <location>
        <begin position="246"/>
        <end position="341"/>
    </location>
</feature>
<gene>
    <name evidence="2" type="ORF">AABB81_13205</name>
</gene>
<name>A0ABU9L330_9FLAO</name>
<dbReference type="InterPro" id="IPR007235">
    <property type="entry name" value="Glyco_trans_28_C"/>
</dbReference>
<evidence type="ECO:0000313" key="3">
    <source>
        <dbReference type="Proteomes" id="UP001474120"/>
    </source>
</evidence>